<evidence type="ECO:0000256" key="2">
    <source>
        <dbReference type="SAM" id="SignalP"/>
    </source>
</evidence>
<dbReference type="Gene3D" id="2.60.40.550">
    <property type="entry name" value="Ecotin"/>
    <property type="match status" value="1"/>
</dbReference>
<dbReference type="SUPFAM" id="SSF49772">
    <property type="entry name" value="Ecotin, trypsin inhibitor"/>
    <property type="match status" value="1"/>
</dbReference>
<keyword evidence="3" id="KW-0722">Serine protease inhibitor</keyword>
<feature type="chain" id="PRO_5045141779" evidence="2">
    <location>
        <begin position="27"/>
        <end position="164"/>
    </location>
</feature>
<dbReference type="InterPro" id="IPR036198">
    <property type="entry name" value="Ecotin_sf"/>
</dbReference>
<feature type="signal peptide" evidence="2">
    <location>
        <begin position="1"/>
        <end position="26"/>
    </location>
</feature>
<dbReference type="NCBIfam" id="NF002987">
    <property type="entry name" value="PRK03719.1"/>
    <property type="match status" value="1"/>
</dbReference>
<dbReference type="PANTHER" id="PTHR35890">
    <property type="match status" value="1"/>
</dbReference>
<gene>
    <name evidence="3" type="primary">eco</name>
    <name evidence="3" type="ORF">ACFO6W_12595</name>
</gene>
<keyword evidence="4" id="KW-1185">Reference proteome</keyword>
<keyword evidence="2" id="KW-0732">Signal</keyword>
<dbReference type="InterPro" id="IPR005658">
    <property type="entry name" value="Prot_inh_ecotin"/>
</dbReference>
<organism evidence="3 4">
    <name type="scientific">Dysgonomonas termitidis</name>
    <dbReference type="NCBI Taxonomy" id="1516126"/>
    <lineage>
        <taxon>Bacteria</taxon>
        <taxon>Pseudomonadati</taxon>
        <taxon>Bacteroidota</taxon>
        <taxon>Bacteroidia</taxon>
        <taxon>Bacteroidales</taxon>
        <taxon>Dysgonomonadaceae</taxon>
        <taxon>Dysgonomonas</taxon>
    </lineage>
</organism>
<dbReference type="Proteomes" id="UP001596023">
    <property type="component" value="Unassembled WGS sequence"/>
</dbReference>
<evidence type="ECO:0000313" key="4">
    <source>
        <dbReference type="Proteomes" id="UP001596023"/>
    </source>
</evidence>
<dbReference type="GO" id="GO:0004867">
    <property type="term" value="F:serine-type endopeptidase inhibitor activity"/>
    <property type="evidence" value="ECO:0007669"/>
    <property type="project" value="UniProtKB-KW"/>
</dbReference>
<keyword evidence="3" id="KW-0646">Protease inhibitor</keyword>
<dbReference type="RefSeq" id="WP_379996921.1">
    <property type="nucleotide sequence ID" value="NZ_JBHSGN010000076.1"/>
</dbReference>
<name>A0ABV9KXJ8_9BACT</name>
<dbReference type="PANTHER" id="PTHR35890:SF3">
    <property type="entry name" value="ECOTIN"/>
    <property type="match status" value="1"/>
</dbReference>
<comment type="caution">
    <text evidence="3">The sequence shown here is derived from an EMBL/GenBank/DDBJ whole genome shotgun (WGS) entry which is preliminary data.</text>
</comment>
<sequence length="164" mass="18682">MKNLTKTMLTLLSVAVLLSFTTSMNAQDKKNDIEKALAPFPKAGEGMVRHVIEMKKKSDESLYKVEIIPGKVMSVDCNHHSLMGKLEEKDLQGWGYTYYEFTSDGQTRSTMMACNKPNENKFVSGQTLIVRYNSKLPIVIYAPKGYEVKYRIWKADKEKSSVEK</sequence>
<comment type="similarity">
    <text evidence="1">Belongs to the protease inhibitor I11 (ecotin) family.</text>
</comment>
<evidence type="ECO:0000313" key="3">
    <source>
        <dbReference type="EMBL" id="MFC4674534.1"/>
    </source>
</evidence>
<dbReference type="PIRSF" id="PIRSF006865">
    <property type="entry name" value="Prot_inh_ecotin"/>
    <property type="match status" value="1"/>
</dbReference>
<dbReference type="EMBL" id="JBHSGN010000076">
    <property type="protein sequence ID" value="MFC4674534.1"/>
    <property type="molecule type" value="Genomic_DNA"/>
</dbReference>
<proteinExistence type="inferred from homology"/>
<evidence type="ECO:0000256" key="1">
    <source>
        <dbReference type="ARBA" id="ARBA00010558"/>
    </source>
</evidence>
<dbReference type="Pfam" id="PF03974">
    <property type="entry name" value="Ecotin"/>
    <property type="match status" value="1"/>
</dbReference>
<reference evidence="4" key="1">
    <citation type="journal article" date="2019" name="Int. J. Syst. Evol. Microbiol.">
        <title>The Global Catalogue of Microorganisms (GCM) 10K type strain sequencing project: providing services to taxonomists for standard genome sequencing and annotation.</title>
        <authorList>
            <consortium name="The Broad Institute Genomics Platform"/>
            <consortium name="The Broad Institute Genome Sequencing Center for Infectious Disease"/>
            <person name="Wu L."/>
            <person name="Ma J."/>
        </authorList>
    </citation>
    <scope>NUCLEOTIDE SEQUENCE [LARGE SCALE GENOMIC DNA]</scope>
    <source>
        <strain evidence="4">CCUG 66188</strain>
    </source>
</reference>
<accession>A0ABV9KXJ8</accession>
<protein>
    <submittedName>
        <fullName evidence="3">Serine protease inhibitor ecotin</fullName>
    </submittedName>
</protein>